<reference evidence="5" key="1">
    <citation type="journal article" date="2018" name="Nat. Microbiol.">
        <title>Leveraging single-cell genomics to expand the fungal tree of life.</title>
        <authorList>
            <person name="Ahrendt S.R."/>
            <person name="Quandt C.A."/>
            <person name="Ciobanu D."/>
            <person name="Clum A."/>
            <person name="Salamov A."/>
            <person name="Andreopoulos B."/>
            <person name="Cheng J.F."/>
            <person name="Woyke T."/>
            <person name="Pelin A."/>
            <person name="Henrissat B."/>
            <person name="Reynolds N.K."/>
            <person name="Benny G.L."/>
            <person name="Smith M.E."/>
            <person name="James T.Y."/>
            <person name="Grigoriev I.V."/>
        </authorList>
    </citation>
    <scope>NUCLEOTIDE SEQUENCE [LARGE SCALE GENOMIC DNA]</scope>
    <source>
        <strain evidence="5">RSA 468</strain>
    </source>
</reference>
<protein>
    <recommendedName>
        <fullName evidence="3">COX assembly mitochondrial protein</fullName>
    </recommendedName>
</protein>
<comment type="function">
    <text evidence="3">Required for mitochondrial cytochrome c oxidase (COX) assembly and respiration.</text>
</comment>
<comment type="subcellular location">
    <subcellularLocation>
        <location evidence="3">Mitochondrion inner membrane</location>
    </subcellularLocation>
</comment>
<evidence type="ECO:0000313" key="4">
    <source>
        <dbReference type="EMBL" id="RKP37790.1"/>
    </source>
</evidence>
<keyword evidence="3" id="KW-0999">Mitochondrion inner membrane</keyword>
<evidence type="ECO:0000256" key="2">
    <source>
        <dbReference type="ARBA" id="ARBA00023157"/>
    </source>
</evidence>
<dbReference type="AlphaFoldDB" id="A0A4P9ZYE5"/>
<sequence length="69" mass="7823">MSSSRSHSTIHVLSLREEEAATKEWKKNSMDQCAPTIRKFADCAKGRTVSVVWACRDLHKAMNKCLSQQ</sequence>
<accession>A0A4P9ZYE5</accession>
<dbReference type="GO" id="GO:0005743">
    <property type="term" value="C:mitochondrial inner membrane"/>
    <property type="evidence" value="ECO:0007669"/>
    <property type="project" value="UniProtKB-SubCell"/>
</dbReference>
<dbReference type="EMBL" id="ML002445">
    <property type="protein sequence ID" value="RKP37790.1"/>
    <property type="molecule type" value="Genomic_DNA"/>
</dbReference>
<proteinExistence type="inferred from homology"/>
<organism evidence="4 5">
    <name type="scientific">Dimargaris cristalligena</name>
    <dbReference type="NCBI Taxonomy" id="215637"/>
    <lineage>
        <taxon>Eukaryota</taxon>
        <taxon>Fungi</taxon>
        <taxon>Fungi incertae sedis</taxon>
        <taxon>Zoopagomycota</taxon>
        <taxon>Kickxellomycotina</taxon>
        <taxon>Dimargaritomycetes</taxon>
        <taxon>Dimargaritales</taxon>
        <taxon>Dimargaritaceae</taxon>
        <taxon>Dimargaris</taxon>
    </lineage>
</organism>
<keyword evidence="2" id="KW-1015">Disulfide bond</keyword>
<dbReference type="PROSITE" id="PS51808">
    <property type="entry name" value="CHCH"/>
    <property type="match status" value="1"/>
</dbReference>
<keyword evidence="5" id="KW-1185">Reference proteome</keyword>
<keyword evidence="3" id="KW-0472">Membrane</keyword>
<comment type="similarity">
    <text evidence="1 3">Belongs to the CMC family.</text>
</comment>
<dbReference type="Pfam" id="PF08583">
    <property type="entry name" value="Cmc1"/>
    <property type="match status" value="1"/>
</dbReference>
<gene>
    <name evidence="4" type="ORF">BJ085DRAFT_23875</name>
</gene>
<evidence type="ECO:0000256" key="3">
    <source>
        <dbReference type="RuleBase" id="RU364104"/>
    </source>
</evidence>
<keyword evidence="3" id="KW-0496">Mitochondrion</keyword>
<evidence type="ECO:0000256" key="1">
    <source>
        <dbReference type="ARBA" id="ARBA00007347"/>
    </source>
</evidence>
<name>A0A4P9ZYE5_9FUNG</name>
<dbReference type="InterPro" id="IPR013892">
    <property type="entry name" value="Cyt_c_biogenesis_Cmc1-like"/>
</dbReference>
<dbReference type="STRING" id="215637.A0A4P9ZYE5"/>
<keyword evidence="3" id="KW-0143">Chaperone</keyword>
<dbReference type="Proteomes" id="UP000268162">
    <property type="component" value="Unassembled WGS sequence"/>
</dbReference>
<dbReference type="PANTHER" id="PTHR22977">
    <property type="entry name" value="COX ASSEMBLY MITOCHONDRIAL PROTEIN"/>
    <property type="match status" value="1"/>
</dbReference>
<dbReference type="PANTHER" id="PTHR22977:SF5">
    <property type="entry name" value="COX ASSEMBLY MITOCHONDRIAL PROTEIN HOMOLOG"/>
    <property type="match status" value="1"/>
</dbReference>
<evidence type="ECO:0000313" key="5">
    <source>
        <dbReference type="Proteomes" id="UP000268162"/>
    </source>
</evidence>